<dbReference type="PANTHER" id="PTHR22928:SF3">
    <property type="entry name" value="TELOMERE-ASSOCIATED PROTEIN RIF1"/>
    <property type="match status" value="1"/>
</dbReference>
<dbReference type="Gramene" id="AET7Gv20338700.11">
    <property type="protein sequence ID" value="AET7Gv20338700.11"/>
    <property type="gene ID" value="AET7Gv20338700"/>
</dbReference>
<dbReference type="GO" id="GO:0005634">
    <property type="term" value="C:nucleus"/>
    <property type="evidence" value="ECO:0007669"/>
    <property type="project" value="TreeGrafter"/>
</dbReference>
<reference evidence="1" key="3">
    <citation type="journal article" date="2017" name="Nature">
        <title>Genome sequence of the progenitor of the wheat D genome Aegilops tauschii.</title>
        <authorList>
            <person name="Luo M.C."/>
            <person name="Gu Y.Q."/>
            <person name="Puiu D."/>
            <person name="Wang H."/>
            <person name="Twardziok S.O."/>
            <person name="Deal K.R."/>
            <person name="Huo N."/>
            <person name="Zhu T."/>
            <person name="Wang L."/>
            <person name="Wang Y."/>
            <person name="McGuire P.E."/>
            <person name="Liu S."/>
            <person name="Long H."/>
            <person name="Ramasamy R.K."/>
            <person name="Rodriguez J.C."/>
            <person name="Van S.L."/>
            <person name="Yuan L."/>
            <person name="Wang Z."/>
            <person name="Xia Z."/>
            <person name="Xiao L."/>
            <person name="Anderson O.D."/>
            <person name="Ouyang S."/>
            <person name="Liang Y."/>
            <person name="Zimin A.V."/>
            <person name="Pertea G."/>
            <person name="Qi P."/>
            <person name="Bennetzen J.L."/>
            <person name="Dai X."/>
            <person name="Dawson M.W."/>
            <person name="Muller H.G."/>
            <person name="Kugler K."/>
            <person name="Rivarola-Duarte L."/>
            <person name="Spannagl M."/>
            <person name="Mayer K.F.X."/>
            <person name="Lu F.H."/>
            <person name="Bevan M.W."/>
            <person name="Leroy P."/>
            <person name="Li P."/>
            <person name="You F.M."/>
            <person name="Sun Q."/>
            <person name="Liu Z."/>
            <person name="Lyons E."/>
            <person name="Wicker T."/>
            <person name="Salzberg S.L."/>
            <person name="Devos K.M."/>
            <person name="Dvorak J."/>
        </authorList>
    </citation>
    <scope>NUCLEOTIDE SEQUENCE [LARGE SCALE GENOMIC DNA]</scope>
    <source>
        <strain evidence="1">cv. AL8/78</strain>
    </source>
</reference>
<proteinExistence type="predicted"/>
<dbReference type="GO" id="GO:0000723">
    <property type="term" value="P:telomere maintenance"/>
    <property type="evidence" value="ECO:0007669"/>
    <property type="project" value="TreeGrafter"/>
</dbReference>
<reference evidence="2" key="2">
    <citation type="journal article" date="2017" name="Nat. Plants">
        <title>The Aegilops tauschii genome reveals multiple impacts of transposons.</title>
        <authorList>
            <person name="Zhao G."/>
            <person name="Zou C."/>
            <person name="Li K."/>
            <person name="Wang K."/>
            <person name="Li T."/>
            <person name="Gao L."/>
            <person name="Zhang X."/>
            <person name="Wang H."/>
            <person name="Yang Z."/>
            <person name="Liu X."/>
            <person name="Jiang W."/>
            <person name="Mao L."/>
            <person name="Kong X."/>
            <person name="Jiao Y."/>
            <person name="Jia J."/>
        </authorList>
    </citation>
    <scope>NUCLEOTIDE SEQUENCE [LARGE SCALE GENOMIC DNA]</scope>
    <source>
        <strain evidence="2">cv. AL8/78</strain>
    </source>
</reference>
<dbReference type="AlphaFoldDB" id="A0A453QVB7"/>
<keyword evidence="2" id="KW-1185">Reference proteome</keyword>
<evidence type="ECO:0000313" key="2">
    <source>
        <dbReference type="Proteomes" id="UP000015105"/>
    </source>
</evidence>
<name>A0A453QVB7_AEGTS</name>
<protein>
    <submittedName>
        <fullName evidence="1">Uncharacterized protein</fullName>
    </submittedName>
</protein>
<organism evidence="1 2">
    <name type="scientific">Aegilops tauschii subsp. strangulata</name>
    <name type="common">Goatgrass</name>
    <dbReference type="NCBI Taxonomy" id="200361"/>
    <lineage>
        <taxon>Eukaryota</taxon>
        <taxon>Viridiplantae</taxon>
        <taxon>Streptophyta</taxon>
        <taxon>Embryophyta</taxon>
        <taxon>Tracheophyta</taxon>
        <taxon>Spermatophyta</taxon>
        <taxon>Magnoliopsida</taxon>
        <taxon>Liliopsida</taxon>
        <taxon>Poales</taxon>
        <taxon>Poaceae</taxon>
        <taxon>BOP clade</taxon>
        <taxon>Pooideae</taxon>
        <taxon>Triticodae</taxon>
        <taxon>Triticeae</taxon>
        <taxon>Triticinae</taxon>
        <taxon>Aegilops</taxon>
    </lineage>
</organism>
<evidence type="ECO:0000313" key="1">
    <source>
        <dbReference type="EnsemblPlants" id="AET7Gv20338700.11"/>
    </source>
</evidence>
<dbReference type="PANTHER" id="PTHR22928">
    <property type="entry name" value="TELOMERE-ASSOCIATED PROTEIN RIF1"/>
    <property type="match status" value="1"/>
</dbReference>
<reference evidence="2" key="1">
    <citation type="journal article" date="2014" name="Science">
        <title>Ancient hybridizations among the ancestral genomes of bread wheat.</title>
        <authorList>
            <consortium name="International Wheat Genome Sequencing Consortium,"/>
            <person name="Marcussen T."/>
            <person name="Sandve S.R."/>
            <person name="Heier L."/>
            <person name="Spannagl M."/>
            <person name="Pfeifer M."/>
            <person name="Jakobsen K.S."/>
            <person name="Wulff B.B."/>
            <person name="Steuernagel B."/>
            <person name="Mayer K.F."/>
            <person name="Olsen O.A."/>
        </authorList>
    </citation>
    <scope>NUCLEOTIDE SEQUENCE [LARGE SCALE GENOMIC DNA]</scope>
    <source>
        <strain evidence="2">cv. AL8/78</strain>
    </source>
</reference>
<reference evidence="1" key="4">
    <citation type="submission" date="2019-03" db="UniProtKB">
        <authorList>
            <consortium name="EnsemblPlants"/>
        </authorList>
    </citation>
    <scope>IDENTIFICATION</scope>
</reference>
<reference evidence="1" key="5">
    <citation type="journal article" date="2021" name="G3 (Bethesda)">
        <title>Aegilops tauschii genome assembly Aet v5.0 features greater sequence contiguity and improved annotation.</title>
        <authorList>
            <person name="Wang L."/>
            <person name="Zhu T."/>
            <person name="Rodriguez J.C."/>
            <person name="Deal K.R."/>
            <person name="Dubcovsky J."/>
            <person name="McGuire P.E."/>
            <person name="Lux T."/>
            <person name="Spannagl M."/>
            <person name="Mayer K.F.X."/>
            <person name="Baldrich P."/>
            <person name="Meyers B.C."/>
            <person name="Huo N."/>
            <person name="Gu Y.Q."/>
            <person name="Zhou H."/>
            <person name="Devos K.M."/>
            <person name="Bennetzen J.L."/>
            <person name="Unver T."/>
            <person name="Budak H."/>
            <person name="Gulick P.J."/>
            <person name="Galiba G."/>
            <person name="Kalapos B."/>
            <person name="Nelson D.R."/>
            <person name="Li P."/>
            <person name="You F.M."/>
            <person name="Luo M.C."/>
            <person name="Dvorak J."/>
        </authorList>
    </citation>
    <scope>NUCLEOTIDE SEQUENCE [LARGE SCALE GENOMIC DNA]</scope>
    <source>
        <strain evidence="1">cv. AL8/78</strain>
    </source>
</reference>
<sequence length="154" mass="15966">MAPPSVSRQVAEIAAEPDRAAAYACLLHLQRACADDPSAAADLAAASPSALLPLLLRDAAEDDEAVAASALKCLGFALYHPVLVSTISGQLAQSVLATLAICNLAVWCISVQQLEASVVEDGVTPLLNAIVYALDNPFGSLSTTFEAVQVFFLL</sequence>
<dbReference type="Proteomes" id="UP000015105">
    <property type="component" value="Chromosome 7D"/>
</dbReference>
<dbReference type="EnsemblPlants" id="AET7Gv20338700.11">
    <property type="protein sequence ID" value="AET7Gv20338700.11"/>
    <property type="gene ID" value="AET7Gv20338700"/>
</dbReference>
<accession>A0A453QVB7</accession>